<name>X1BQU1_9ZZZZ</name>
<protein>
    <submittedName>
        <fullName evidence="1">Uncharacterized protein</fullName>
    </submittedName>
</protein>
<dbReference type="EMBL" id="BART01015595">
    <property type="protein sequence ID" value="GAG86518.1"/>
    <property type="molecule type" value="Genomic_DNA"/>
</dbReference>
<feature type="non-terminal residue" evidence="1">
    <location>
        <position position="121"/>
    </location>
</feature>
<proteinExistence type="predicted"/>
<comment type="caution">
    <text evidence="1">The sequence shown here is derived from an EMBL/GenBank/DDBJ whole genome shotgun (WGS) entry which is preliminary data.</text>
</comment>
<gene>
    <name evidence="1" type="ORF">S01H4_30244</name>
</gene>
<evidence type="ECO:0000313" key="1">
    <source>
        <dbReference type="EMBL" id="GAG86518.1"/>
    </source>
</evidence>
<dbReference type="AlphaFoldDB" id="X1BQU1"/>
<reference evidence="1" key="1">
    <citation type="journal article" date="2014" name="Front. Microbiol.">
        <title>High frequency of phylogenetically diverse reductive dehalogenase-homologous genes in deep subseafloor sedimentary metagenomes.</title>
        <authorList>
            <person name="Kawai M."/>
            <person name="Futagami T."/>
            <person name="Toyoda A."/>
            <person name="Takaki Y."/>
            <person name="Nishi S."/>
            <person name="Hori S."/>
            <person name="Arai W."/>
            <person name="Tsubouchi T."/>
            <person name="Morono Y."/>
            <person name="Uchiyama I."/>
            <person name="Ito T."/>
            <person name="Fujiyama A."/>
            <person name="Inagaki F."/>
            <person name="Takami H."/>
        </authorList>
    </citation>
    <scope>NUCLEOTIDE SEQUENCE</scope>
    <source>
        <strain evidence="1">Expedition CK06-06</strain>
    </source>
</reference>
<sequence>MQVKNLFLFGAGASNGCNGTNEIVPLGIGLFTNLKNKFPGTWGTLPPAFENDFKDKFEKGMSRLWSDLSYNDKISFFMKDIAIFFSKFKITDFKQNLYYKLFRELKKKDALKETVLSTINY</sequence>
<accession>X1BQU1</accession>
<organism evidence="1">
    <name type="scientific">marine sediment metagenome</name>
    <dbReference type="NCBI Taxonomy" id="412755"/>
    <lineage>
        <taxon>unclassified sequences</taxon>
        <taxon>metagenomes</taxon>
        <taxon>ecological metagenomes</taxon>
    </lineage>
</organism>